<feature type="coiled-coil region" evidence="1">
    <location>
        <begin position="917"/>
        <end position="944"/>
    </location>
</feature>
<feature type="compositionally biased region" description="Polar residues" evidence="2">
    <location>
        <begin position="976"/>
        <end position="993"/>
    </location>
</feature>
<evidence type="ECO:0000256" key="1">
    <source>
        <dbReference type="SAM" id="Coils"/>
    </source>
</evidence>
<feature type="region of interest" description="Disordered" evidence="2">
    <location>
        <begin position="1092"/>
        <end position="1125"/>
    </location>
</feature>
<feature type="compositionally biased region" description="Acidic residues" evidence="2">
    <location>
        <begin position="49"/>
        <end position="60"/>
    </location>
</feature>
<dbReference type="AlphaFoldDB" id="A0A4Z1PIT4"/>
<reference evidence="4 5" key="1">
    <citation type="submission" date="2019-04" db="EMBL/GenBank/DDBJ databases">
        <title>High contiguity whole genome sequence and gene annotation resource for two Venturia nashicola isolates.</title>
        <authorList>
            <person name="Prokchorchik M."/>
            <person name="Won K."/>
            <person name="Lee Y."/>
            <person name="Choi E.D."/>
            <person name="Segonzac C."/>
            <person name="Sohn K.H."/>
        </authorList>
    </citation>
    <scope>NUCLEOTIDE SEQUENCE [LARGE SCALE GENOMIC DNA]</scope>
    <source>
        <strain evidence="4 5">PRI2</strain>
    </source>
</reference>
<dbReference type="EMBL" id="SNSC02000003">
    <property type="protein sequence ID" value="TID25651.1"/>
    <property type="molecule type" value="Genomic_DNA"/>
</dbReference>
<dbReference type="InterPro" id="IPR036047">
    <property type="entry name" value="F-box-like_dom_sf"/>
</dbReference>
<feature type="compositionally biased region" description="Polar residues" evidence="2">
    <location>
        <begin position="79"/>
        <end position="97"/>
    </location>
</feature>
<keyword evidence="1" id="KW-0175">Coiled coil</keyword>
<dbReference type="PANTHER" id="PTHR10223">
    <property type="entry name" value="26S PROTEASOME NON-ATPASE REGULATORY SUBUNIT 4"/>
    <property type="match status" value="1"/>
</dbReference>
<evidence type="ECO:0000259" key="3">
    <source>
        <dbReference type="PROSITE" id="PS50181"/>
    </source>
</evidence>
<feature type="region of interest" description="Disordered" evidence="2">
    <location>
        <begin position="1"/>
        <end position="102"/>
    </location>
</feature>
<feature type="compositionally biased region" description="Low complexity" evidence="2">
    <location>
        <begin position="1055"/>
        <end position="1067"/>
    </location>
</feature>
<dbReference type="Gene3D" id="2.130.10.10">
    <property type="entry name" value="YVTN repeat-like/Quinoprotein amine dehydrogenase"/>
    <property type="match status" value="1"/>
</dbReference>
<dbReference type="Pfam" id="PF12937">
    <property type="entry name" value="F-box-like"/>
    <property type="match status" value="1"/>
</dbReference>
<feature type="compositionally biased region" description="Polar residues" evidence="2">
    <location>
        <begin position="10"/>
        <end position="26"/>
    </location>
</feature>
<dbReference type="PROSITE" id="PS50181">
    <property type="entry name" value="FBOX"/>
    <property type="match status" value="1"/>
</dbReference>
<feature type="domain" description="F-box" evidence="3">
    <location>
        <begin position="98"/>
        <end position="144"/>
    </location>
</feature>
<evidence type="ECO:0000256" key="2">
    <source>
        <dbReference type="SAM" id="MobiDB-lite"/>
    </source>
</evidence>
<evidence type="ECO:0000313" key="4">
    <source>
        <dbReference type="EMBL" id="TID25651.1"/>
    </source>
</evidence>
<dbReference type="Gene3D" id="1.20.1280.50">
    <property type="match status" value="1"/>
</dbReference>
<dbReference type="SUPFAM" id="SSF50978">
    <property type="entry name" value="WD40 repeat-like"/>
    <property type="match status" value="1"/>
</dbReference>
<feature type="region of interest" description="Disordered" evidence="2">
    <location>
        <begin position="969"/>
        <end position="993"/>
    </location>
</feature>
<dbReference type="STRING" id="86259.A0A4Z1PIT4"/>
<protein>
    <submittedName>
        <fullName evidence="4">Meiotically up-regulated protein</fullName>
    </submittedName>
</protein>
<feature type="region of interest" description="Disordered" evidence="2">
    <location>
        <begin position="629"/>
        <end position="649"/>
    </location>
</feature>
<dbReference type="GO" id="GO:0005634">
    <property type="term" value="C:nucleus"/>
    <property type="evidence" value="ECO:0007669"/>
    <property type="project" value="TreeGrafter"/>
</dbReference>
<organism evidence="4 5">
    <name type="scientific">Venturia nashicola</name>
    <dbReference type="NCBI Taxonomy" id="86259"/>
    <lineage>
        <taxon>Eukaryota</taxon>
        <taxon>Fungi</taxon>
        <taxon>Dikarya</taxon>
        <taxon>Ascomycota</taxon>
        <taxon>Pezizomycotina</taxon>
        <taxon>Dothideomycetes</taxon>
        <taxon>Pleosporomycetidae</taxon>
        <taxon>Venturiales</taxon>
        <taxon>Venturiaceae</taxon>
        <taxon>Venturia</taxon>
    </lineage>
</organism>
<gene>
    <name evidence="4" type="ORF">E6O75_ATG03514</name>
</gene>
<dbReference type="SUPFAM" id="SSF81383">
    <property type="entry name" value="F-box domain"/>
    <property type="match status" value="1"/>
</dbReference>
<proteinExistence type="predicted"/>
<feature type="compositionally biased region" description="Low complexity" evidence="2">
    <location>
        <begin position="31"/>
        <end position="40"/>
    </location>
</feature>
<dbReference type="Proteomes" id="UP000298493">
    <property type="component" value="Unassembled WGS sequence"/>
</dbReference>
<dbReference type="InterPro" id="IPR001810">
    <property type="entry name" value="F-box_dom"/>
</dbReference>
<dbReference type="InterPro" id="IPR027040">
    <property type="entry name" value="PSMD4"/>
</dbReference>
<keyword evidence="5" id="KW-1185">Reference proteome</keyword>
<feature type="region of interest" description="Disordered" evidence="2">
    <location>
        <begin position="1048"/>
        <end position="1076"/>
    </location>
</feature>
<dbReference type="InterPro" id="IPR015943">
    <property type="entry name" value="WD40/YVTN_repeat-like_dom_sf"/>
</dbReference>
<feature type="region of interest" description="Disordered" evidence="2">
    <location>
        <begin position="889"/>
        <end position="909"/>
    </location>
</feature>
<dbReference type="PANTHER" id="PTHR10223:SF2">
    <property type="entry name" value="F-BOX AND WD DOMAIN PROTEIN (AFU_ORTHOLOGUE AFUA_6G11400)"/>
    <property type="match status" value="1"/>
</dbReference>
<dbReference type="InterPro" id="IPR036322">
    <property type="entry name" value="WD40_repeat_dom_sf"/>
</dbReference>
<accession>A0A4Z1PIT4</accession>
<sequence length="1125" mass="122931">MQSDLKEASKTSSSANTPSESISTFQHGIHRTSSSASPRSLSREREDGGDQSLEDDDDDADGKRRESHASADTGVEPEGTTQLRSPISRDNSKSPSRYSPIGNLPNELLTHALSHLPANDLSSVALVSQRFHALVTTPHAWREAFARFFPGTTIEAASKAETFRTDKRAFCRLTALATWRSEYIIRTRLLRSLSRGKPMQTASSSSTPRVAGSNASANAIMMYNSQLYTTVNHIDATFGSGPIKRFPRFIHGADDTGNASASDPITGRIDNWGLSDPQFFLNFSEQFPGDAMWGLGPGDMIGLPNPMGVSQAYGMIYGEGSPSGGTYFRSVDEMRGKFLIGSTGISEPDIGIPAVDRTREAVSAVWLAKTHAIPSLTEGLIGMLSGSSLGVLSAYSLGSHDLRDVRLARGDLTARWILSPGVPIIAIAVDESHSLKRQAQNRIWAVALNALGELFYLTKFPKRSPPLRGVKLDETGLERLAWITARTVQWNLVELSRRTARPDPYGEMDVEGSYSPRSSWNGMCLGKEQIKAECLEIEKFLRKRSKEFRQLCLGWDMERKLEVDFAGDDGNFAGESLMVFECGLQEDSFSSIKRFTRLKVPEEEHHVATDSSPPISADVTAPTVDSGSLFGTSTTAARHPPAMTDSTRGRRYSTMSYTSVDVSPERSPTVEEWRCSNLTLGGSKMVQISSTTIDSSLYATVTLSEDPAVGMLGSSEASSMYGSPLHMEDRSISAADIPGQRSRFVAAGTKTGTVYIWDCRAPNAKSVELINNIEPISVIYTDSPEISCLGMTALHIVHGGNDGLVQAWDPLASETEPIRTLNSRFSSKARRRLVQAQASAQGVGINLFAAGAICLDPDPTVLRGMVSLGTHLRYWSYSSLTADQYKGTKRRLRRSERGSNQHTGERFSGAVRNSNLKSYIMNERVELEQEKRRQRRERERLAGRFGLGFLGNEEEALAYAAMLSEETLAQDEQRRASQANTPIMGSYDATQFPSTPPRIPEEEMDADMAAAIRLSLVGDRFDSPLHHSPGLMTSPGGGQYDVPIRVARKGRRASKTPSRSPPMRTSSAMAGSSHQTELDDLEFALQVSLAEERSRKEALGAAGEQEEFPALGETMSPKGKGEARR</sequence>
<evidence type="ECO:0000313" key="5">
    <source>
        <dbReference type="Proteomes" id="UP000298493"/>
    </source>
</evidence>
<dbReference type="GO" id="GO:0031593">
    <property type="term" value="F:polyubiquitin modification-dependent protein binding"/>
    <property type="evidence" value="ECO:0007669"/>
    <property type="project" value="TreeGrafter"/>
</dbReference>
<dbReference type="CDD" id="cd09917">
    <property type="entry name" value="F-box_SF"/>
    <property type="match status" value="1"/>
</dbReference>
<feature type="compositionally biased region" description="Basic and acidic residues" evidence="2">
    <location>
        <begin position="895"/>
        <end position="905"/>
    </location>
</feature>
<comment type="caution">
    <text evidence="4">The sequence shown here is derived from an EMBL/GenBank/DDBJ whole genome shotgun (WGS) entry which is preliminary data.</text>
</comment>
<dbReference type="GO" id="GO:0005829">
    <property type="term" value="C:cytosol"/>
    <property type="evidence" value="ECO:0007669"/>
    <property type="project" value="TreeGrafter"/>
</dbReference>
<dbReference type="GO" id="GO:0008540">
    <property type="term" value="C:proteasome regulatory particle, base subcomplex"/>
    <property type="evidence" value="ECO:0007669"/>
    <property type="project" value="TreeGrafter"/>
</dbReference>
<name>A0A4Z1PIT4_9PEZI</name>
<dbReference type="GO" id="GO:0043161">
    <property type="term" value="P:proteasome-mediated ubiquitin-dependent protein catabolic process"/>
    <property type="evidence" value="ECO:0007669"/>
    <property type="project" value="TreeGrafter"/>
</dbReference>